<evidence type="ECO:0000256" key="1">
    <source>
        <dbReference type="SAM" id="Phobius"/>
    </source>
</evidence>
<protein>
    <submittedName>
        <fullName evidence="2">Uncharacterized protein</fullName>
    </submittedName>
</protein>
<accession>A0ABN3TD26</accession>
<reference evidence="2 3" key="1">
    <citation type="journal article" date="2019" name="Int. J. Syst. Evol. Microbiol.">
        <title>The Global Catalogue of Microorganisms (GCM) 10K type strain sequencing project: providing services to taxonomists for standard genome sequencing and annotation.</title>
        <authorList>
            <consortium name="The Broad Institute Genomics Platform"/>
            <consortium name="The Broad Institute Genome Sequencing Center for Infectious Disease"/>
            <person name="Wu L."/>
            <person name="Ma J."/>
        </authorList>
    </citation>
    <scope>NUCLEOTIDE SEQUENCE [LARGE SCALE GENOMIC DNA]</scope>
    <source>
        <strain evidence="2 3">JCM 6835</strain>
    </source>
</reference>
<feature type="transmembrane region" description="Helical" evidence="1">
    <location>
        <begin position="12"/>
        <end position="35"/>
    </location>
</feature>
<proteinExistence type="predicted"/>
<evidence type="ECO:0000313" key="3">
    <source>
        <dbReference type="Proteomes" id="UP001501666"/>
    </source>
</evidence>
<organism evidence="2 3">
    <name type="scientific">Nonomuraea recticatena</name>
    <dbReference type="NCBI Taxonomy" id="46178"/>
    <lineage>
        <taxon>Bacteria</taxon>
        <taxon>Bacillati</taxon>
        <taxon>Actinomycetota</taxon>
        <taxon>Actinomycetes</taxon>
        <taxon>Streptosporangiales</taxon>
        <taxon>Streptosporangiaceae</taxon>
        <taxon>Nonomuraea</taxon>
    </lineage>
</organism>
<keyword evidence="1" id="KW-0472">Membrane</keyword>
<keyword evidence="3" id="KW-1185">Reference proteome</keyword>
<keyword evidence="1" id="KW-0812">Transmembrane</keyword>
<gene>
    <name evidence="2" type="ORF">GCM10010412_092500</name>
</gene>
<evidence type="ECO:0000313" key="2">
    <source>
        <dbReference type="EMBL" id="GAA2697568.1"/>
    </source>
</evidence>
<dbReference type="Proteomes" id="UP001501666">
    <property type="component" value="Unassembled WGS sequence"/>
</dbReference>
<name>A0ABN3TD26_9ACTN</name>
<comment type="caution">
    <text evidence="2">The sequence shown here is derived from an EMBL/GenBank/DDBJ whole genome shotgun (WGS) entry which is preliminary data.</text>
</comment>
<dbReference type="EMBL" id="BAAATE010000048">
    <property type="protein sequence ID" value="GAA2697568.1"/>
    <property type="molecule type" value="Genomic_DNA"/>
</dbReference>
<keyword evidence="1" id="KW-1133">Transmembrane helix</keyword>
<sequence length="82" mass="8747">MPTGAENAATHGVAFTVLSTTGVPTPTPMLIVIWWSLPTSLMRPMAVVVIDIFAQGRAPVTFAAHQYASVHSARTVRTQRSA</sequence>